<keyword evidence="1" id="KW-1133">Transmembrane helix</keyword>
<dbReference type="Proteomes" id="UP000824782">
    <property type="component" value="Unassembled WGS sequence"/>
</dbReference>
<keyword evidence="1" id="KW-0812">Transmembrane</keyword>
<gene>
    <name evidence="2" type="ORF">GDO81_016287</name>
</gene>
<sequence>MALIPRLISRFRRILVRVFPVFPPSKKKVFVQQIRSHEVPYLIKSLYIPYEHLLSYKIIIRGIRAKLIFTHLYSLFIAVFLRLRVCVSAHWILLYRYPWM</sequence>
<reference evidence="2" key="1">
    <citation type="thesis" date="2020" institute="ProQuest LLC" country="789 East Eisenhower Parkway, Ann Arbor, MI, USA">
        <title>Comparative Genomics and Chromosome Evolution.</title>
        <authorList>
            <person name="Mudd A.B."/>
        </authorList>
    </citation>
    <scope>NUCLEOTIDE SEQUENCE</scope>
    <source>
        <strain evidence="2">237g6f4</strain>
        <tissue evidence="2">Blood</tissue>
    </source>
</reference>
<evidence type="ECO:0000313" key="3">
    <source>
        <dbReference type="Proteomes" id="UP000824782"/>
    </source>
</evidence>
<dbReference type="AlphaFoldDB" id="A0AAV7ARW8"/>
<name>A0AAV7ARW8_ENGPU</name>
<accession>A0AAV7ARW8</accession>
<organism evidence="2 3">
    <name type="scientific">Engystomops pustulosus</name>
    <name type="common">Tungara frog</name>
    <name type="synonym">Physalaemus pustulosus</name>
    <dbReference type="NCBI Taxonomy" id="76066"/>
    <lineage>
        <taxon>Eukaryota</taxon>
        <taxon>Metazoa</taxon>
        <taxon>Chordata</taxon>
        <taxon>Craniata</taxon>
        <taxon>Vertebrata</taxon>
        <taxon>Euteleostomi</taxon>
        <taxon>Amphibia</taxon>
        <taxon>Batrachia</taxon>
        <taxon>Anura</taxon>
        <taxon>Neobatrachia</taxon>
        <taxon>Hyloidea</taxon>
        <taxon>Leptodactylidae</taxon>
        <taxon>Leiuperinae</taxon>
        <taxon>Engystomops</taxon>
    </lineage>
</organism>
<protein>
    <submittedName>
        <fullName evidence="2">Uncharacterized protein</fullName>
    </submittedName>
</protein>
<evidence type="ECO:0000313" key="2">
    <source>
        <dbReference type="EMBL" id="KAG8564012.1"/>
    </source>
</evidence>
<keyword evidence="3" id="KW-1185">Reference proteome</keyword>
<feature type="transmembrane region" description="Helical" evidence="1">
    <location>
        <begin position="67"/>
        <end position="93"/>
    </location>
</feature>
<comment type="caution">
    <text evidence="2">The sequence shown here is derived from an EMBL/GenBank/DDBJ whole genome shotgun (WGS) entry which is preliminary data.</text>
</comment>
<dbReference type="EMBL" id="WNYA01000007">
    <property type="protein sequence ID" value="KAG8564012.1"/>
    <property type="molecule type" value="Genomic_DNA"/>
</dbReference>
<evidence type="ECO:0000256" key="1">
    <source>
        <dbReference type="SAM" id="Phobius"/>
    </source>
</evidence>
<proteinExistence type="predicted"/>
<keyword evidence="1" id="KW-0472">Membrane</keyword>